<dbReference type="SUPFAM" id="SSF52540">
    <property type="entry name" value="P-loop containing nucleoside triphosphate hydrolases"/>
    <property type="match status" value="1"/>
</dbReference>
<dbReference type="AlphaFoldDB" id="A0A2N3Y6R6"/>
<keyword evidence="2" id="KW-0418">Kinase</keyword>
<dbReference type="EMBL" id="PJNB01000001">
    <property type="protein sequence ID" value="PKW18619.1"/>
    <property type="molecule type" value="Genomic_DNA"/>
</dbReference>
<dbReference type="PANTHER" id="PTHR47691:SF3">
    <property type="entry name" value="HTH-TYPE TRANSCRIPTIONAL REGULATOR RV0890C-RELATED"/>
    <property type="match status" value="1"/>
</dbReference>
<dbReference type="InterPro" id="IPR058852">
    <property type="entry name" value="HTH_77"/>
</dbReference>
<dbReference type="InterPro" id="IPR000792">
    <property type="entry name" value="Tscrpt_reg_LuxR_C"/>
</dbReference>
<dbReference type="InterPro" id="IPR036388">
    <property type="entry name" value="WH-like_DNA-bd_sf"/>
</dbReference>
<dbReference type="Gene3D" id="1.25.40.10">
    <property type="entry name" value="Tetratricopeptide repeat domain"/>
    <property type="match status" value="1"/>
</dbReference>
<dbReference type="Pfam" id="PF25872">
    <property type="entry name" value="HTH_77"/>
    <property type="match status" value="1"/>
</dbReference>
<dbReference type="GO" id="GO:0006355">
    <property type="term" value="P:regulation of DNA-templated transcription"/>
    <property type="evidence" value="ECO:0007669"/>
    <property type="project" value="InterPro"/>
</dbReference>
<proteinExistence type="predicted"/>
<evidence type="ECO:0000259" key="1">
    <source>
        <dbReference type="PROSITE" id="PS50043"/>
    </source>
</evidence>
<dbReference type="GO" id="GO:0043531">
    <property type="term" value="F:ADP binding"/>
    <property type="evidence" value="ECO:0007669"/>
    <property type="project" value="InterPro"/>
</dbReference>
<dbReference type="GO" id="GO:0004674">
    <property type="term" value="F:protein serine/threonine kinase activity"/>
    <property type="evidence" value="ECO:0007669"/>
    <property type="project" value="UniProtKB-KW"/>
</dbReference>
<dbReference type="CDD" id="cd06170">
    <property type="entry name" value="LuxR_C_like"/>
    <property type="match status" value="1"/>
</dbReference>
<dbReference type="RefSeq" id="WP_238935550.1">
    <property type="nucleotide sequence ID" value="NZ_CP061007.1"/>
</dbReference>
<dbReference type="Pfam" id="PF00931">
    <property type="entry name" value="NB-ARC"/>
    <property type="match status" value="1"/>
</dbReference>
<dbReference type="InterPro" id="IPR011990">
    <property type="entry name" value="TPR-like_helical_dom_sf"/>
</dbReference>
<feature type="domain" description="HTH luxR-type" evidence="1">
    <location>
        <begin position="718"/>
        <end position="783"/>
    </location>
</feature>
<dbReference type="Pfam" id="PF00196">
    <property type="entry name" value="GerE"/>
    <property type="match status" value="1"/>
</dbReference>
<organism evidence="2 3">
    <name type="scientific">Saccharopolyspora spinosa</name>
    <dbReference type="NCBI Taxonomy" id="60894"/>
    <lineage>
        <taxon>Bacteria</taxon>
        <taxon>Bacillati</taxon>
        <taxon>Actinomycetota</taxon>
        <taxon>Actinomycetes</taxon>
        <taxon>Pseudonocardiales</taxon>
        <taxon>Pseudonocardiaceae</taxon>
        <taxon>Saccharopolyspora</taxon>
    </lineage>
</organism>
<dbReference type="InterPro" id="IPR002182">
    <property type="entry name" value="NB-ARC"/>
</dbReference>
<accession>A0A2N3Y6R6</accession>
<dbReference type="Gene3D" id="1.10.10.10">
    <property type="entry name" value="Winged helix-like DNA-binding domain superfamily/Winged helix DNA-binding domain"/>
    <property type="match status" value="1"/>
</dbReference>
<gene>
    <name evidence="2" type="ORF">A8926_6723</name>
</gene>
<dbReference type="Gene3D" id="3.40.50.300">
    <property type="entry name" value="P-loop containing nucleotide triphosphate hydrolases"/>
    <property type="match status" value="1"/>
</dbReference>
<dbReference type="SMART" id="SM00421">
    <property type="entry name" value="HTH_LUXR"/>
    <property type="match status" value="1"/>
</dbReference>
<keyword evidence="2" id="KW-0723">Serine/threonine-protein kinase</keyword>
<dbReference type="PRINTS" id="PR00364">
    <property type="entry name" value="DISEASERSIST"/>
</dbReference>
<dbReference type="SUPFAM" id="SSF46894">
    <property type="entry name" value="C-terminal effector domain of the bipartite response regulators"/>
    <property type="match status" value="1"/>
</dbReference>
<keyword evidence="3" id="KW-1185">Reference proteome</keyword>
<dbReference type="Proteomes" id="UP000233786">
    <property type="component" value="Unassembled WGS sequence"/>
</dbReference>
<comment type="caution">
    <text evidence="2">The sequence shown here is derived from an EMBL/GenBank/DDBJ whole genome shotgun (WGS) entry which is preliminary data.</text>
</comment>
<dbReference type="GO" id="GO:0003677">
    <property type="term" value="F:DNA binding"/>
    <property type="evidence" value="ECO:0007669"/>
    <property type="project" value="InterPro"/>
</dbReference>
<dbReference type="STRING" id="994479.GCA_000194155_08242"/>
<reference evidence="2" key="1">
    <citation type="submission" date="2017-12" db="EMBL/GenBank/DDBJ databases">
        <title>Sequencing the genomes of 1000 Actinobacteria strains.</title>
        <authorList>
            <person name="Klenk H.-P."/>
        </authorList>
    </citation>
    <scope>NUCLEOTIDE SEQUENCE [LARGE SCALE GENOMIC DNA]</scope>
    <source>
        <strain evidence="2">DSM 44228</strain>
    </source>
</reference>
<dbReference type="PANTHER" id="PTHR47691">
    <property type="entry name" value="REGULATOR-RELATED"/>
    <property type="match status" value="1"/>
</dbReference>
<protein>
    <submittedName>
        <fullName evidence="2">Non-specific serine/threonine protein kinase</fullName>
    </submittedName>
</protein>
<evidence type="ECO:0000313" key="2">
    <source>
        <dbReference type="EMBL" id="PKW18619.1"/>
    </source>
</evidence>
<dbReference type="InterPro" id="IPR027417">
    <property type="entry name" value="P-loop_NTPase"/>
</dbReference>
<evidence type="ECO:0000313" key="3">
    <source>
        <dbReference type="Proteomes" id="UP000233786"/>
    </source>
</evidence>
<dbReference type="InterPro" id="IPR016032">
    <property type="entry name" value="Sig_transdc_resp-reg_C-effctor"/>
</dbReference>
<name>A0A2N3Y6R6_SACSN</name>
<keyword evidence="2" id="KW-0808">Transferase</keyword>
<sequence>MSTVFQARGGQLPPEATSFVGRRRMSAEVKKRLSRSRLVTLTGPPGVGKTRLALHVARGVRRAFPDGVWLVELAQLQDSAMLVSAVTAALEVPDLSAGEPLTALVEFLADKRLLIVLDNCEHVLGAAGSVVSALLGSARGVRVLATSREWLRVTGEQAFPVPPLAVPGVDSSEDGRALDHGVAEYEAVTLLEERAVAVLPGFRVDRDNEEAVARLCRRLDGLPLAIELAAVRLRMLSLEQILQRIEDRFRLLTTKHRGALARHQTLRAAVEWSFGLCSPAEQVLWARLSVFAGEFDLEAAEQVCAGAGLAEEDILDAVSGLVEKSVVSPVQRGTTMWYRMLETIRQYGREQLAVRGEEALLRRRHRDYYLAVVKQADAEWCGPQQWKWWQWFQSQNPNLWAALDFCCTEPGQARTGLLLTGALWFHWIGSAFVRDGRYWLDRLLALSREPSQERARALWVRSWIATIQGDLPNAERASQEAIEVADHVGDRAAKAHGTNWLGWHASFCGDMTRASELAEQALAEFRATGQLSTSSPALASVLLLSLLHIERGNLDRARELCAEGRSICERAGDKWMLAWMRWNLGHAQRVAGDFQAAEEEARAALRLKHSFDDPLGTGMCLEELALVAIESGDAERAARLFGAIEQLWKLMGGSPVINSSYYLRWHRDGESQAKKVLGDQAYEKAYRQGTQLGNEQAVSYALSEQAPATPTRAKVPAAGSALPVLTRREQEVAKLVAQGLSNKDISEALVISQRTAETHVEHILSKLGATSRVQIATWVRDHP</sequence>
<dbReference type="PRINTS" id="PR00038">
    <property type="entry name" value="HTHLUXR"/>
</dbReference>
<dbReference type="PROSITE" id="PS50043">
    <property type="entry name" value="HTH_LUXR_2"/>
    <property type="match status" value="1"/>
</dbReference>
<dbReference type="SUPFAM" id="SSF48452">
    <property type="entry name" value="TPR-like"/>
    <property type="match status" value="1"/>
</dbReference>